<name>A0A2N6NU32_BEABA</name>
<dbReference type="EMBL" id="MRVG01000003">
    <property type="protein sequence ID" value="PMB70768.1"/>
    <property type="molecule type" value="Genomic_DNA"/>
</dbReference>
<reference evidence="2 3" key="1">
    <citation type="journal article" date="2016" name="Appl. Microbiol. Biotechnol.">
        <title>Characterization of T-DNA insertion mutants with decreased virulence in the entomopathogenic fungus Beauveria bassiana JEF-007.</title>
        <authorList>
            <person name="Kim S."/>
            <person name="Lee S.J."/>
            <person name="Nai Y.S."/>
            <person name="Yu J.S."/>
            <person name="Lee M.R."/>
            <person name="Yang Y.T."/>
            <person name="Kim J.S."/>
        </authorList>
    </citation>
    <scope>NUCLEOTIDE SEQUENCE [LARGE SCALE GENOMIC DNA]</scope>
    <source>
        <strain evidence="2 3">JEF-007</strain>
    </source>
</reference>
<comment type="caution">
    <text evidence="2">The sequence shown here is derived from an EMBL/GenBank/DDBJ whole genome shotgun (WGS) entry which is preliminary data.</text>
</comment>
<dbReference type="AlphaFoldDB" id="A0A2N6NU32"/>
<gene>
    <name evidence="2" type="ORF">BM221_003225</name>
</gene>
<sequence>MSLVLRFPTKLLQAGLEQPMRAEHLAIRPPSVPRDHKHGPSSGPAETARERAGSELVQRCKRCPPIIGAAEAGAANTFG</sequence>
<evidence type="ECO:0000313" key="3">
    <source>
        <dbReference type="Proteomes" id="UP000235728"/>
    </source>
</evidence>
<accession>A0A2N6NU32</accession>
<evidence type="ECO:0000256" key="1">
    <source>
        <dbReference type="SAM" id="MobiDB-lite"/>
    </source>
</evidence>
<evidence type="ECO:0000313" key="2">
    <source>
        <dbReference type="EMBL" id="PMB70768.1"/>
    </source>
</evidence>
<organism evidence="2 3">
    <name type="scientific">Beauveria bassiana</name>
    <name type="common">White muscardine disease fungus</name>
    <name type="synonym">Tritirachium shiotae</name>
    <dbReference type="NCBI Taxonomy" id="176275"/>
    <lineage>
        <taxon>Eukaryota</taxon>
        <taxon>Fungi</taxon>
        <taxon>Dikarya</taxon>
        <taxon>Ascomycota</taxon>
        <taxon>Pezizomycotina</taxon>
        <taxon>Sordariomycetes</taxon>
        <taxon>Hypocreomycetidae</taxon>
        <taxon>Hypocreales</taxon>
        <taxon>Cordycipitaceae</taxon>
        <taxon>Beauveria</taxon>
    </lineage>
</organism>
<proteinExistence type="predicted"/>
<feature type="region of interest" description="Disordered" evidence="1">
    <location>
        <begin position="27"/>
        <end position="53"/>
    </location>
</feature>
<protein>
    <submittedName>
        <fullName evidence="2">Uncharacterized protein</fullName>
    </submittedName>
</protein>
<dbReference type="Proteomes" id="UP000235728">
    <property type="component" value="Unassembled WGS sequence"/>
</dbReference>